<dbReference type="PANTHER" id="PTHR13489">
    <property type="entry name" value="MINI-CHROMOSOME MAINTENANCE COMPLEX-BINDING PROTEIN"/>
    <property type="match status" value="1"/>
</dbReference>
<dbReference type="EnsemblMetazoa" id="XM_011663947">
    <property type="protein sequence ID" value="XP_011662249"/>
    <property type="gene ID" value="LOC591146"/>
</dbReference>
<evidence type="ECO:0000313" key="6">
    <source>
        <dbReference type="EnsemblMetazoa" id="XP_011662249"/>
    </source>
</evidence>
<dbReference type="RefSeq" id="XP_011662249.1">
    <property type="nucleotide sequence ID" value="XM_011663947.2"/>
</dbReference>
<comment type="subcellular location">
    <subcellularLocation>
        <location evidence="1">Nucleus</location>
    </subcellularLocation>
</comment>
<feature type="region of interest" description="Disordered" evidence="5">
    <location>
        <begin position="148"/>
        <end position="221"/>
    </location>
</feature>
<feature type="compositionally biased region" description="Polar residues" evidence="5">
    <location>
        <begin position="148"/>
        <end position="163"/>
    </location>
</feature>
<reference evidence="6" key="2">
    <citation type="submission" date="2021-01" db="UniProtKB">
        <authorList>
            <consortium name="EnsemblMetazoa"/>
        </authorList>
    </citation>
    <scope>IDENTIFICATION</scope>
</reference>
<dbReference type="PANTHER" id="PTHR13489:SF0">
    <property type="entry name" value="MINI-CHROMOSOME MAINTENANCE COMPLEX-BINDING PROTEIN"/>
    <property type="match status" value="1"/>
</dbReference>
<dbReference type="GO" id="GO:0003682">
    <property type="term" value="F:chromatin binding"/>
    <property type="evidence" value="ECO:0000318"/>
    <property type="project" value="GO_Central"/>
</dbReference>
<dbReference type="Pfam" id="PF09739">
    <property type="entry name" value="MCM_bind"/>
    <property type="match status" value="1"/>
</dbReference>
<accession>A0A7M7HES2</accession>
<evidence type="ECO:0000256" key="4">
    <source>
        <dbReference type="ARBA" id="ARBA00023242"/>
    </source>
</evidence>
<keyword evidence="4" id="KW-0539">Nucleus</keyword>
<comment type="similarity">
    <text evidence="2">Belongs to the MCMBP family.</text>
</comment>
<evidence type="ECO:0000313" key="7">
    <source>
        <dbReference type="Proteomes" id="UP000007110"/>
    </source>
</evidence>
<keyword evidence="7" id="KW-1185">Reference proteome</keyword>
<dbReference type="GO" id="GO:0005634">
    <property type="term" value="C:nucleus"/>
    <property type="evidence" value="ECO:0007669"/>
    <property type="project" value="UniProtKB-SubCell"/>
</dbReference>
<feature type="compositionally biased region" description="Basic and acidic residues" evidence="5">
    <location>
        <begin position="200"/>
        <end position="209"/>
    </location>
</feature>
<proteinExistence type="inferred from homology"/>
<evidence type="ECO:0000256" key="1">
    <source>
        <dbReference type="ARBA" id="ARBA00004123"/>
    </source>
</evidence>
<evidence type="ECO:0000256" key="5">
    <source>
        <dbReference type="SAM" id="MobiDB-lite"/>
    </source>
</evidence>
<protein>
    <recommendedName>
        <fullName evidence="3">Mini-chromosome maintenance complex-binding protein</fullName>
    </recommendedName>
</protein>
<dbReference type="KEGG" id="spu:591146"/>
<sequence length="643" mass="71659">MPGIDDWVNLPLDIVQSLFDAKNKEWSNNVDGFFKNRLSDFTAWQRIPSLNHTPLHTLKPNSLVRFRCMVQDMFDPEFYLGVYEVQNKSSNSTFLKTGKYQDVAECSRDQLINLESRQNVTWDRQTLYCVPIPAENEWIKQGYAETSQQMTCPPLDPSSSSTSRVKRALDIDESSPSASQDSSVTPHQNGGEVAMENGGDAEKRSRTTDGDEGTAGGGANTTVDLNFPIPGEKGTACLVKVYDQIDVFRVAEMVEFVGVLSVDPSLAHFADSEQESGLGDAVESMECIEEQNAHSPPPSLVPRLHVIASRKLSHNNPHIPDDINSIMGKSLVENTLKEAGVIRDQLRWLLSQVLLCDALTADYLILHLLSSVYARREVCALGKLSLNLTGIPQDPEFVATLYALIEQLVSKSHLLPLTLSNMNKLKLTPKKDYTANRLKSGLLQLTDRTHLVLDETALQPGQLDANGVMNLAALGNIISWQKVDYDFNYHKTEFHTNVGVLVLSDAKSILPTDCRVHLQPKRDQVNMTEVKASVQEALKSGTINLDKIRTFLEVLPLLEYTMSEDVQKFVEEDFVEARKGDPNKMTPEDFQHLLVITRLLSLSLGQPSLTRQIWERAKRMEAERKNRLQSATLPASSAATAAQ</sequence>
<dbReference type="CTD" id="79892"/>
<dbReference type="FunCoup" id="A0A7M7HES2">
    <property type="interactions" value="1782"/>
</dbReference>
<dbReference type="InParanoid" id="A0A7M7HES2"/>
<feature type="compositionally biased region" description="Low complexity" evidence="5">
    <location>
        <begin position="174"/>
        <end position="183"/>
    </location>
</feature>
<name>A0A7M7HES2_STRPU</name>
<dbReference type="GeneID" id="591146"/>
<evidence type="ECO:0000256" key="3">
    <source>
        <dbReference type="ARBA" id="ARBA00015405"/>
    </source>
</evidence>
<dbReference type="OMA" id="EEHTEMI"/>
<dbReference type="InterPro" id="IPR019140">
    <property type="entry name" value="MCM_complex-bd"/>
</dbReference>
<reference evidence="7" key="1">
    <citation type="submission" date="2015-02" db="EMBL/GenBank/DDBJ databases">
        <title>Genome sequencing for Strongylocentrotus purpuratus.</title>
        <authorList>
            <person name="Murali S."/>
            <person name="Liu Y."/>
            <person name="Vee V."/>
            <person name="English A."/>
            <person name="Wang M."/>
            <person name="Skinner E."/>
            <person name="Han Y."/>
            <person name="Muzny D.M."/>
            <person name="Worley K.C."/>
            <person name="Gibbs R.A."/>
        </authorList>
    </citation>
    <scope>NUCLEOTIDE SEQUENCE</scope>
</reference>
<dbReference type="Proteomes" id="UP000007110">
    <property type="component" value="Unassembled WGS sequence"/>
</dbReference>
<dbReference type="GO" id="GO:0006261">
    <property type="term" value="P:DNA-templated DNA replication"/>
    <property type="evidence" value="ECO:0000318"/>
    <property type="project" value="GO_Central"/>
</dbReference>
<evidence type="ECO:0000256" key="2">
    <source>
        <dbReference type="ARBA" id="ARBA00007925"/>
    </source>
</evidence>
<dbReference type="AlphaFoldDB" id="A0A7M7HES2"/>
<organism evidence="6 7">
    <name type="scientific">Strongylocentrotus purpuratus</name>
    <name type="common">Purple sea urchin</name>
    <dbReference type="NCBI Taxonomy" id="7668"/>
    <lineage>
        <taxon>Eukaryota</taxon>
        <taxon>Metazoa</taxon>
        <taxon>Echinodermata</taxon>
        <taxon>Eleutherozoa</taxon>
        <taxon>Echinozoa</taxon>
        <taxon>Echinoidea</taxon>
        <taxon>Euechinoidea</taxon>
        <taxon>Echinacea</taxon>
        <taxon>Camarodonta</taxon>
        <taxon>Echinidea</taxon>
        <taxon>Strongylocentrotidae</taxon>
        <taxon>Strongylocentrotus</taxon>
    </lineage>
</organism>
<dbReference type="OrthoDB" id="329666at2759"/>